<evidence type="ECO:0000313" key="2">
    <source>
        <dbReference type="EMBL" id="MBD2857798.1"/>
    </source>
</evidence>
<evidence type="ECO:0000313" key="3">
    <source>
        <dbReference type="Proteomes" id="UP000610558"/>
    </source>
</evidence>
<dbReference type="SUPFAM" id="SSF53474">
    <property type="entry name" value="alpha/beta-Hydrolases"/>
    <property type="match status" value="1"/>
</dbReference>
<organism evidence="2 3">
    <name type="scientific">Spongiibacter pelagi</name>
    <dbReference type="NCBI Taxonomy" id="2760804"/>
    <lineage>
        <taxon>Bacteria</taxon>
        <taxon>Pseudomonadati</taxon>
        <taxon>Pseudomonadota</taxon>
        <taxon>Gammaproteobacteria</taxon>
        <taxon>Cellvibrionales</taxon>
        <taxon>Spongiibacteraceae</taxon>
        <taxon>Spongiibacter</taxon>
    </lineage>
</organism>
<sequence>MGASVQAEVLEQTLSLPDNLGTAVLYRAAASDELKPAVIVVHEWWGLNDYAKSRARMLAEAGYTALALNMYDEGEVSDHPENAKLFMQKALANPKQMNARVDTAMLVLRQQRGVNNNAIYAIGYCFGGAVVLQQARRGVNLAGVASFHGSLGTETPAQKGVIKAKVLVANGAADPFVPAEQVTGLVQEMAAAEVDLQLMNFANVTHGFSNPGATAKGQKYNMPLAYDAAADKASWQALLDMLGREQAN</sequence>
<dbReference type="InterPro" id="IPR029058">
    <property type="entry name" value="AB_hydrolase_fold"/>
</dbReference>
<dbReference type="Gene3D" id="3.40.50.1820">
    <property type="entry name" value="alpha/beta hydrolase"/>
    <property type="match status" value="1"/>
</dbReference>
<dbReference type="Proteomes" id="UP000610558">
    <property type="component" value="Unassembled WGS sequence"/>
</dbReference>
<dbReference type="PANTHER" id="PTHR22946:SF0">
    <property type="entry name" value="DIENELACTONE HYDROLASE DOMAIN-CONTAINING PROTEIN"/>
    <property type="match status" value="1"/>
</dbReference>
<feature type="domain" description="Dienelactone hydrolase" evidence="1">
    <location>
        <begin position="30"/>
        <end position="244"/>
    </location>
</feature>
<dbReference type="InterPro" id="IPR050261">
    <property type="entry name" value="FrsA_esterase"/>
</dbReference>
<gene>
    <name evidence="2" type="ORF">IB286_02180</name>
</gene>
<name>A0A927C092_9GAMM</name>
<protein>
    <submittedName>
        <fullName evidence="2">Dienelactone hydrolase family protein</fullName>
    </submittedName>
</protein>
<dbReference type="GO" id="GO:0016787">
    <property type="term" value="F:hydrolase activity"/>
    <property type="evidence" value="ECO:0007669"/>
    <property type="project" value="UniProtKB-KW"/>
</dbReference>
<keyword evidence="2" id="KW-0378">Hydrolase</keyword>
<accession>A0A927C092</accession>
<proteinExistence type="predicted"/>
<comment type="caution">
    <text evidence="2">The sequence shown here is derived from an EMBL/GenBank/DDBJ whole genome shotgun (WGS) entry which is preliminary data.</text>
</comment>
<evidence type="ECO:0000259" key="1">
    <source>
        <dbReference type="Pfam" id="PF01738"/>
    </source>
</evidence>
<dbReference type="InterPro" id="IPR002925">
    <property type="entry name" value="Dienelactn_hydro"/>
</dbReference>
<dbReference type="Pfam" id="PF01738">
    <property type="entry name" value="DLH"/>
    <property type="match status" value="1"/>
</dbReference>
<dbReference type="EMBL" id="JACXLD010000001">
    <property type="protein sequence ID" value="MBD2857798.1"/>
    <property type="molecule type" value="Genomic_DNA"/>
</dbReference>
<dbReference type="PANTHER" id="PTHR22946">
    <property type="entry name" value="DIENELACTONE HYDROLASE DOMAIN-CONTAINING PROTEIN-RELATED"/>
    <property type="match status" value="1"/>
</dbReference>
<keyword evidence="3" id="KW-1185">Reference proteome</keyword>
<dbReference type="AlphaFoldDB" id="A0A927C092"/>
<reference evidence="2" key="1">
    <citation type="submission" date="2020-09" db="EMBL/GenBank/DDBJ databases">
        <authorList>
            <person name="Yoon J.-W."/>
        </authorList>
    </citation>
    <scope>NUCLEOTIDE SEQUENCE</scope>
    <source>
        <strain evidence="2">KMU-158</strain>
    </source>
</reference>